<comment type="similarity">
    <text evidence="1">Belongs to the CBF/MAK21 family.</text>
</comment>
<gene>
    <name evidence="4" type="ORF">GTA08_BOTSDO03304</name>
</gene>
<dbReference type="PANTHER" id="PTHR12048:SF0">
    <property type="entry name" value="CCAAT_ENHANCER-BINDING PROTEIN ZETA"/>
    <property type="match status" value="1"/>
</dbReference>
<dbReference type="InterPro" id="IPR005612">
    <property type="entry name" value="CCAAT-binding_factor"/>
</dbReference>
<feature type="compositionally biased region" description="Basic and acidic residues" evidence="2">
    <location>
        <begin position="830"/>
        <end position="839"/>
    </location>
</feature>
<keyword evidence="5" id="KW-1185">Reference proteome</keyword>
<dbReference type="InterPro" id="IPR040155">
    <property type="entry name" value="CEBPZ/Mak21-like"/>
</dbReference>
<dbReference type="SUPFAM" id="SSF48371">
    <property type="entry name" value="ARM repeat"/>
    <property type="match status" value="1"/>
</dbReference>
<dbReference type="OrthoDB" id="28947at2759"/>
<feature type="compositionally biased region" description="Acidic residues" evidence="2">
    <location>
        <begin position="840"/>
        <end position="878"/>
    </location>
</feature>
<feature type="compositionally biased region" description="Basic residues" evidence="2">
    <location>
        <begin position="905"/>
        <end position="914"/>
    </location>
</feature>
<feature type="compositionally biased region" description="Acidic residues" evidence="2">
    <location>
        <begin position="772"/>
        <end position="804"/>
    </location>
</feature>
<dbReference type="Proteomes" id="UP000572817">
    <property type="component" value="Unassembled WGS sequence"/>
</dbReference>
<evidence type="ECO:0000256" key="2">
    <source>
        <dbReference type="SAM" id="MobiDB-lite"/>
    </source>
</evidence>
<feature type="compositionally biased region" description="Acidic residues" evidence="2">
    <location>
        <begin position="745"/>
        <end position="759"/>
    </location>
</feature>
<feature type="region of interest" description="Disordered" evidence="2">
    <location>
        <begin position="557"/>
        <end position="601"/>
    </location>
</feature>
<feature type="compositionally biased region" description="Basic residues" evidence="2">
    <location>
        <begin position="732"/>
        <end position="741"/>
    </location>
</feature>
<feature type="region of interest" description="Disordered" evidence="2">
    <location>
        <begin position="366"/>
        <end position="403"/>
    </location>
</feature>
<feature type="compositionally biased region" description="Basic and acidic residues" evidence="2">
    <location>
        <begin position="592"/>
        <end position="601"/>
    </location>
</feature>
<feature type="region of interest" description="Disordered" evidence="2">
    <location>
        <begin position="1"/>
        <end position="51"/>
    </location>
</feature>
<feature type="compositionally biased region" description="Basic and acidic residues" evidence="2">
    <location>
        <begin position="1"/>
        <end position="33"/>
    </location>
</feature>
<dbReference type="Pfam" id="PF03914">
    <property type="entry name" value="CBF"/>
    <property type="match status" value="1"/>
</dbReference>
<dbReference type="PANTHER" id="PTHR12048">
    <property type="entry name" value="CCAAT-BINDING FACTOR-RELATED"/>
    <property type="match status" value="1"/>
</dbReference>
<evidence type="ECO:0000313" key="5">
    <source>
        <dbReference type="Proteomes" id="UP000572817"/>
    </source>
</evidence>
<feature type="compositionally biased region" description="Basic and acidic residues" evidence="2">
    <location>
        <begin position="389"/>
        <end position="403"/>
    </location>
</feature>
<proteinExistence type="inferred from homology"/>
<evidence type="ECO:0000259" key="3">
    <source>
        <dbReference type="Pfam" id="PF03914"/>
    </source>
</evidence>
<reference evidence="4" key="1">
    <citation type="submission" date="2020-04" db="EMBL/GenBank/DDBJ databases">
        <title>Genome Assembly and Annotation of Botryosphaeria dothidea sdau 11-99, a Latent Pathogen of Apple Fruit Ring Rot in China.</title>
        <authorList>
            <person name="Yu C."/>
            <person name="Diao Y."/>
            <person name="Lu Q."/>
            <person name="Zhao J."/>
            <person name="Cui S."/>
            <person name="Peng C."/>
            <person name="He B."/>
            <person name="Liu H."/>
        </authorList>
    </citation>
    <scope>NUCLEOTIDE SEQUENCE [LARGE SCALE GENOMIC DNA]</scope>
    <source>
        <strain evidence="4">Sdau11-99</strain>
    </source>
</reference>
<comment type="caution">
    <text evidence="4">The sequence shown here is derived from an EMBL/GenBank/DDBJ whole genome shotgun (WGS) entry which is preliminary data.</text>
</comment>
<accession>A0A8H4IZP4</accession>
<evidence type="ECO:0000313" key="4">
    <source>
        <dbReference type="EMBL" id="KAF4309274.1"/>
    </source>
</evidence>
<dbReference type="InterPro" id="IPR016024">
    <property type="entry name" value="ARM-type_fold"/>
</dbReference>
<feature type="region of interest" description="Disordered" evidence="2">
    <location>
        <begin position="732"/>
        <end position="914"/>
    </location>
</feature>
<protein>
    <submittedName>
        <fullName evidence="4">Ccaat-box-binding transcription factor protein</fullName>
    </submittedName>
</protein>
<sequence length="935" mass="104802">MGTKRSAADSRKPAEKPFQKRDKGHFQSKDSRHGARGPKPAPDAQNSSLTIQPRPDWHAAELPPISIPDDVVLPPRPLLEEVHQYAESLLEAENKTYADRNMSADSSHKFLSTIMSSGTLEDKVSALTLLIQESPLHTMKAFENLLGLGRKKSRNQALLALGALKDLLGQGVVLPPERKLRSFVKQPAVIAAFAGSNSSWQQGQRLPPGIENTHLVVWAYEDWLKRTYFEMLRILEGWCNDEIEYSRSRAITFVYELLREKPEQEENLLRLLINKLGDKEKKIASRASYLLLQLQNSHPVMKGVIINAIETECLFRPNQSAHAKYYAIITLNQTILSAKEPDVATKLLDIYFALFLSLLKGGSKSQAKEENKNQGGGGKAGKKAKQKAKAKEREQEQVSKSESELNEKLIAGVLTGVNRAFPYATTDDVAFEKQLDTVFRVTHSSNFNTAIQALLLIQQISAAKHFSTDRFYRTLYESLLDPRLLTSSKQVMYLNLLYRSLKADVSIKRVKAFVKRLLQVISLHEPPFVCGVLYLIYELNKTFPSIKTMLSTPELNDDDEEEHFVDAPEDGDADATPAQPSPFASKPSPDGPRYDGRKRDPEHAHADLSCLWDLTPFRLHFHPSVRLFASRLLDAQEMPPKPDPTLHTLMHFLDRFAYRNARQKTGVPRGVSIMQPMAGSATKADLLIDRAREAARAEAPLNSEQFWRKRVDEVPADEVFFHQYFEKSGRKKGAEKKKDKRKGGDDEEEEGSDAEEDEIWQALVGSRPDVAGLDEESDEELEELDELMAAGEDEDDDSEGEEDGGVVIADAPDEDDEDEDEEMEDAGAVVEKKAGKEADEGSDAGFDFDDGDEGAFVGSDEELELPSDFDWEDEEDEEEKKKPKKGKKGKKTAEAEEEGDEDGKGRKKRRKLKHLPTFASADDYAKLLGDDSDGY</sequence>
<name>A0A8H4IZP4_9PEZI</name>
<feature type="domain" description="CCAAT-binding factor" evidence="3">
    <location>
        <begin position="450"/>
        <end position="629"/>
    </location>
</feature>
<dbReference type="AlphaFoldDB" id="A0A8H4IZP4"/>
<feature type="compositionally biased region" description="Acidic residues" evidence="2">
    <location>
        <begin position="811"/>
        <end position="825"/>
    </location>
</feature>
<organism evidence="4 5">
    <name type="scientific">Botryosphaeria dothidea</name>
    <dbReference type="NCBI Taxonomy" id="55169"/>
    <lineage>
        <taxon>Eukaryota</taxon>
        <taxon>Fungi</taxon>
        <taxon>Dikarya</taxon>
        <taxon>Ascomycota</taxon>
        <taxon>Pezizomycotina</taxon>
        <taxon>Dothideomycetes</taxon>
        <taxon>Dothideomycetes incertae sedis</taxon>
        <taxon>Botryosphaeriales</taxon>
        <taxon>Botryosphaeriaceae</taxon>
        <taxon>Botryosphaeria</taxon>
    </lineage>
</organism>
<dbReference type="GO" id="GO:0005634">
    <property type="term" value="C:nucleus"/>
    <property type="evidence" value="ECO:0007669"/>
    <property type="project" value="TreeGrafter"/>
</dbReference>
<dbReference type="EMBL" id="WWBZ02000016">
    <property type="protein sequence ID" value="KAF4309274.1"/>
    <property type="molecule type" value="Genomic_DNA"/>
</dbReference>
<evidence type="ECO:0000256" key="1">
    <source>
        <dbReference type="ARBA" id="ARBA00007797"/>
    </source>
</evidence>
<feature type="compositionally biased region" description="Acidic residues" evidence="2">
    <location>
        <begin position="557"/>
        <end position="573"/>
    </location>
</feature>